<name>A0A0C3Q2D2_9AGAM</name>
<dbReference type="OrthoDB" id="2142724at2759"/>
<proteinExistence type="predicted"/>
<dbReference type="InterPro" id="IPR036397">
    <property type="entry name" value="RNaseH_sf"/>
</dbReference>
<feature type="domain" description="Tc1-like transposase DDE" evidence="1">
    <location>
        <begin position="106"/>
        <end position="169"/>
    </location>
</feature>
<sequence length="181" mass="19892">LIAFRPDIYLHEIQKELLSELGIDASIPTIHRAIKSAGYTLKQVLQVRKQLNGMCAADFGWVHFIDKTSLFSSMKVHVIEGLPIAAAPGRSLVPGLSGMLILYGASALSLHGVLHVTVIQGAYTEAKFMNFIKGVLLEMSPFPGKNSVLVMDNAVIHKSPQLREIVEERYELGFYCSNLVA</sequence>
<organism evidence="2 3">
    <name type="scientific">Tulasnella calospora MUT 4182</name>
    <dbReference type="NCBI Taxonomy" id="1051891"/>
    <lineage>
        <taxon>Eukaryota</taxon>
        <taxon>Fungi</taxon>
        <taxon>Dikarya</taxon>
        <taxon>Basidiomycota</taxon>
        <taxon>Agaricomycotina</taxon>
        <taxon>Agaricomycetes</taxon>
        <taxon>Cantharellales</taxon>
        <taxon>Tulasnellaceae</taxon>
        <taxon>Tulasnella</taxon>
    </lineage>
</organism>
<evidence type="ECO:0000313" key="3">
    <source>
        <dbReference type="Proteomes" id="UP000054248"/>
    </source>
</evidence>
<dbReference type="AlphaFoldDB" id="A0A0C3Q2D2"/>
<dbReference type="Gene3D" id="3.30.420.10">
    <property type="entry name" value="Ribonuclease H-like superfamily/Ribonuclease H"/>
    <property type="match status" value="1"/>
</dbReference>
<gene>
    <name evidence="2" type="ORF">M407DRAFT_79073</name>
</gene>
<dbReference type="Pfam" id="PF13358">
    <property type="entry name" value="DDE_3"/>
    <property type="match status" value="1"/>
</dbReference>
<dbReference type="GO" id="GO:0003676">
    <property type="term" value="F:nucleic acid binding"/>
    <property type="evidence" value="ECO:0007669"/>
    <property type="project" value="InterPro"/>
</dbReference>
<evidence type="ECO:0000259" key="1">
    <source>
        <dbReference type="Pfam" id="PF13358"/>
    </source>
</evidence>
<reference evidence="3" key="2">
    <citation type="submission" date="2015-01" db="EMBL/GenBank/DDBJ databases">
        <title>Evolutionary Origins and Diversification of the Mycorrhizal Mutualists.</title>
        <authorList>
            <consortium name="DOE Joint Genome Institute"/>
            <consortium name="Mycorrhizal Genomics Consortium"/>
            <person name="Kohler A."/>
            <person name="Kuo A."/>
            <person name="Nagy L.G."/>
            <person name="Floudas D."/>
            <person name="Copeland A."/>
            <person name="Barry K.W."/>
            <person name="Cichocki N."/>
            <person name="Veneault-Fourrey C."/>
            <person name="LaButti K."/>
            <person name="Lindquist E.A."/>
            <person name="Lipzen A."/>
            <person name="Lundell T."/>
            <person name="Morin E."/>
            <person name="Murat C."/>
            <person name="Riley R."/>
            <person name="Ohm R."/>
            <person name="Sun H."/>
            <person name="Tunlid A."/>
            <person name="Henrissat B."/>
            <person name="Grigoriev I.V."/>
            <person name="Hibbett D.S."/>
            <person name="Martin F."/>
        </authorList>
    </citation>
    <scope>NUCLEOTIDE SEQUENCE [LARGE SCALE GENOMIC DNA]</scope>
    <source>
        <strain evidence="3">MUT 4182</strain>
    </source>
</reference>
<keyword evidence="3" id="KW-1185">Reference proteome</keyword>
<accession>A0A0C3Q2D2</accession>
<reference evidence="2 3" key="1">
    <citation type="submission" date="2014-04" db="EMBL/GenBank/DDBJ databases">
        <authorList>
            <consortium name="DOE Joint Genome Institute"/>
            <person name="Kuo A."/>
            <person name="Girlanda M."/>
            <person name="Perotto S."/>
            <person name="Kohler A."/>
            <person name="Nagy L.G."/>
            <person name="Floudas D."/>
            <person name="Copeland A."/>
            <person name="Barry K.W."/>
            <person name="Cichocki N."/>
            <person name="Veneault-Fourrey C."/>
            <person name="LaButti K."/>
            <person name="Lindquist E.A."/>
            <person name="Lipzen A."/>
            <person name="Lundell T."/>
            <person name="Morin E."/>
            <person name="Murat C."/>
            <person name="Sun H."/>
            <person name="Tunlid A."/>
            <person name="Henrissat B."/>
            <person name="Grigoriev I.V."/>
            <person name="Hibbett D.S."/>
            <person name="Martin F."/>
            <person name="Nordberg H.P."/>
            <person name="Cantor M.N."/>
            <person name="Hua S.X."/>
        </authorList>
    </citation>
    <scope>NUCLEOTIDE SEQUENCE [LARGE SCALE GENOMIC DNA]</scope>
    <source>
        <strain evidence="2 3">MUT 4182</strain>
    </source>
</reference>
<dbReference type="HOGENOM" id="CLU_1590384_0_0_1"/>
<dbReference type="EMBL" id="KN823106">
    <property type="protein sequence ID" value="KIO22585.1"/>
    <property type="molecule type" value="Genomic_DNA"/>
</dbReference>
<feature type="non-terminal residue" evidence="2">
    <location>
        <position position="1"/>
    </location>
</feature>
<protein>
    <recommendedName>
        <fullName evidence="1">Tc1-like transposase DDE domain-containing protein</fullName>
    </recommendedName>
</protein>
<dbReference type="InterPro" id="IPR038717">
    <property type="entry name" value="Tc1-like_DDE_dom"/>
</dbReference>
<evidence type="ECO:0000313" key="2">
    <source>
        <dbReference type="EMBL" id="KIO22585.1"/>
    </source>
</evidence>
<dbReference type="Proteomes" id="UP000054248">
    <property type="component" value="Unassembled WGS sequence"/>
</dbReference>